<evidence type="ECO:0000313" key="3">
    <source>
        <dbReference type="Proteomes" id="UP000053923"/>
    </source>
</evidence>
<dbReference type="SUPFAM" id="SSF51569">
    <property type="entry name" value="Aldolase"/>
    <property type="match status" value="1"/>
</dbReference>
<organism evidence="2 3">
    <name type="scientific">Streptomyces regalis</name>
    <dbReference type="NCBI Taxonomy" id="68262"/>
    <lineage>
        <taxon>Bacteria</taxon>
        <taxon>Bacillati</taxon>
        <taxon>Actinomycetota</taxon>
        <taxon>Actinomycetes</taxon>
        <taxon>Kitasatosporales</taxon>
        <taxon>Streptomycetaceae</taxon>
        <taxon>Streptomyces</taxon>
    </lineage>
</organism>
<feature type="domain" description="Pyruvate carboxyltransferase" evidence="1">
    <location>
        <begin position="1"/>
        <end position="79"/>
    </location>
</feature>
<dbReference type="InterPro" id="IPR000891">
    <property type="entry name" value="PYR_CT"/>
</dbReference>
<name>A0A0X3VIZ3_9ACTN</name>
<evidence type="ECO:0000259" key="1">
    <source>
        <dbReference type="PROSITE" id="PS50991"/>
    </source>
</evidence>
<proteinExistence type="predicted"/>
<reference evidence="3" key="1">
    <citation type="submission" date="2015-10" db="EMBL/GenBank/DDBJ databases">
        <authorList>
            <person name="Ju K.-S."/>
            <person name="Doroghazi J.R."/>
            <person name="Metcalf W.W."/>
        </authorList>
    </citation>
    <scope>NUCLEOTIDE SEQUENCE [LARGE SCALE GENOMIC DNA]</scope>
    <source>
        <strain evidence="3">NRRL 3151</strain>
    </source>
</reference>
<gene>
    <name evidence="2" type="ORF">ADL12_05190</name>
</gene>
<dbReference type="Gene3D" id="3.20.20.70">
    <property type="entry name" value="Aldolase class I"/>
    <property type="match status" value="1"/>
</dbReference>
<protein>
    <recommendedName>
        <fullName evidence="1">Pyruvate carboxyltransferase domain-containing protein</fullName>
    </recommendedName>
</protein>
<dbReference type="InterPro" id="IPR013785">
    <property type="entry name" value="Aldolase_TIM"/>
</dbReference>
<accession>A0A0X3VIZ3</accession>
<evidence type="ECO:0000313" key="2">
    <source>
        <dbReference type="EMBL" id="KUL44574.1"/>
    </source>
</evidence>
<dbReference type="EMBL" id="LLZG01000022">
    <property type="protein sequence ID" value="KUL44574.1"/>
    <property type="molecule type" value="Genomic_DNA"/>
</dbReference>
<dbReference type="Proteomes" id="UP000053923">
    <property type="component" value="Unassembled WGS sequence"/>
</dbReference>
<keyword evidence="3" id="KW-1185">Reference proteome</keyword>
<dbReference type="AlphaFoldDB" id="A0A0X3VIZ3"/>
<sequence>MRGEARQRPGEHLLHQLGAGEGQQGFAHVLDPATELGIHAHHNLALGVANTVVAVESGAVRVDASLAGQGAGAPATCSP</sequence>
<dbReference type="Pfam" id="PF00682">
    <property type="entry name" value="HMGL-like"/>
    <property type="match status" value="1"/>
</dbReference>
<dbReference type="GO" id="GO:0003824">
    <property type="term" value="F:catalytic activity"/>
    <property type="evidence" value="ECO:0007669"/>
    <property type="project" value="InterPro"/>
</dbReference>
<comment type="caution">
    <text evidence="2">The sequence shown here is derived from an EMBL/GenBank/DDBJ whole genome shotgun (WGS) entry which is preliminary data.</text>
</comment>
<dbReference type="PROSITE" id="PS50991">
    <property type="entry name" value="PYR_CT"/>
    <property type="match status" value="1"/>
</dbReference>